<evidence type="ECO:0000313" key="1">
    <source>
        <dbReference type="EMBL" id="EZG61144.1"/>
    </source>
</evidence>
<sequence length="284" mass="30565">MGVKRRLAASARVKKSRKGGETRSCIVCGGGGVFEYRPDLRFAPSELPPELLSTLATPTQYYCPLCQPDAHGIKREHGGGPNALPAGAMKSKSACLFATLVNSGIDPYVALDVQDSATGTLDSISAAEAIMTERANTALLVPEFGQPEKPEREPTAMLETITSLNTLPIVREACKDVRTAAWLKLAFQATQWYPDGSKVYESMVRDELGKLSSVAEVVEYLEDEGRLLEQGLLLDTYHSSLACPPVLLRGGTAQGETAEDEEVTEFIITTSEPNGVITLDDSTL</sequence>
<evidence type="ECO:0000313" key="2">
    <source>
        <dbReference type="Proteomes" id="UP000019763"/>
    </source>
</evidence>
<dbReference type="RefSeq" id="XP_011130797.1">
    <property type="nucleotide sequence ID" value="XM_011132495.1"/>
</dbReference>
<keyword evidence="2" id="KW-1185">Reference proteome</keyword>
<dbReference type="Proteomes" id="UP000019763">
    <property type="component" value="Unassembled WGS sequence"/>
</dbReference>
<dbReference type="VEuPathDB" id="CryptoDB:GNI_089470"/>
<dbReference type="EMBL" id="AFNH02000669">
    <property type="protein sequence ID" value="EZG61144.1"/>
    <property type="molecule type" value="Genomic_DNA"/>
</dbReference>
<reference evidence="1" key="1">
    <citation type="submission" date="2013-12" db="EMBL/GenBank/DDBJ databases">
        <authorList>
            <person name="Omoto C.K."/>
            <person name="Sibley D."/>
            <person name="Venepally P."/>
            <person name="Hadjithomas M."/>
            <person name="Karamycheva S."/>
            <person name="Brunk B."/>
            <person name="Roos D."/>
            <person name="Caler E."/>
            <person name="Lorenzi H."/>
        </authorList>
    </citation>
    <scope>NUCLEOTIDE SEQUENCE</scope>
</reference>
<comment type="caution">
    <text evidence="1">The sequence shown here is derived from an EMBL/GenBank/DDBJ whole genome shotgun (WGS) entry which is preliminary data.</text>
</comment>
<name>A0A023B5K5_GRENI</name>
<organism evidence="1 2">
    <name type="scientific">Gregarina niphandrodes</name>
    <name type="common">Septate eugregarine</name>
    <dbReference type="NCBI Taxonomy" id="110365"/>
    <lineage>
        <taxon>Eukaryota</taxon>
        <taxon>Sar</taxon>
        <taxon>Alveolata</taxon>
        <taxon>Apicomplexa</taxon>
        <taxon>Conoidasida</taxon>
        <taxon>Gregarinasina</taxon>
        <taxon>Eugregarinorida</taxon>
        <taxon>Gregarinidae</taxon>
        <taxon>Gregarina</taxon>
    </lineage>
</organism>
<dbReference type="GeneID" id="22913211"/>
<proteinExistence type="predicted"/>
<gene>
    <name evidence="1" type="ORF">GNI_089470</name>
</gene>
<protein>
    <submittedName>
        <fullName evidence="1">Uncharacterized protein</fullName>
    </submittedName>
</protein>
<dbReference type="AlphaFoldDB" id="A0A023B5K5"/>
<accession>A0A023B5K5</accession>